<keyword evidence="9" id="KW-0687">Ribonucleoprotein</keyword>
<dbReference type="GO" id="GO:0000978">
    <property type="term" value="F:RNA polymerase II cis-regulatory region sequence-specific DNA binding"/>
    <property type="evidence" value="ECO:0007669"/>
    <property type="project" value="TreeGrafter"/>
</dbReference>
<feature type="compositionally biased region" description="Polar residues" evidence="14">
    <location>
        <begin position="262"/>
        <end position="271"/>
    </location>
</feature>
<feature type="region of interest" description="Disordered" evidence="14">
    <location>
        <begin position="240"/>
        <end position="271"/>
    </location>
</feature>
<dbReference type="SUPFAM" id="SSF55315">
    <property type="entry name" value="L30e-like"/>
    <property type="match status" value="1"/>
</dbReference>
<feature type="domain" description="C2H2-type" evidence="15">
    <location>
        <begin position="1036"/>
        <end position="1064"/>
    </location>
</feature>
<dbReference type="Gene3D" id="3.30.1330.30">
    <property type="match status" value="1"/>
</dbReference>
<keyword evidence="4" id="KW-0677">Repeat</keyword>
<dbReference type="GO" id="GO:0005634">
    <property type="term" value="C:nucleus"/>
    <property type="evidence" value="ECO:0007669"/>
    <property type="project" value="UniProtKB-SubCell"/>
</dbReference>
<dbReference type="PANTHER" id="PTHR24393">
    <property type="entry name" value="ZINC FINGER PROTEIN"/>
    <property type="match status" value="1"/>
</dbReference>
<feature type="domain" description="C2H2-type" evidence="15">
    <location>
        <begin position="315"/>
        <end position="344"/>
    </location>
</feature>
<dbReference type="InterPro" id="IPR036236">
    <property type="entry name" value="Znf_C2H2_sf"/>
</dbReference>
<feature type="domain" description="C2H2-type" evidence="15">
    <location>
        <begin position="1068"/>
        <end position="1095"/>
    </location>
</feature>
<dbReference type="PROSITE" id="PS50157">
    <property type="entry name" value="ZINC_FINGER_C2H2_2"/>
    <property type="match status" value="18"/>
</dbReference>
<evidence type="ECO:0000256" key="4">
    <source>
        <dbReference type="ARBA" id="ARBA00022737"/>
    </source>
</evidence>
<dbReference type="SMART" id="SM00355">
    <property type="entry name" value="ZnF_C2H2"/>
    <property type="match status" value="20"/>
</dbReference>
<dbReference type="InterPro" id="IPR029064">
    <property type="entry name" value="Ribosomal_eL30-like_sf"/>
</dbReference>
<dbReference type="VEuPathDB" id="VectorBase:GPAI004788"/>
<dbReference type="InterPro" id="IPR022991">
    <property type="entry name" value="Ribosomal_eL30_CS"/>
</dbReference>
<dbReference type="FunFam" id="3.30.160.60:FF:000145">
    <property type="entry name" value="Zinc finger protein 574"/>
    <property type="match status" value="1"/>
</dbReference>
<feature type="domain" description="C2H2-type" evidence="15">
    <location>
        <begin position="1213"/>
        <end position="1240"/>
    </location>
</feature>
<reference evidence="18" key="1">
    <citation type="submission" date="2014-03" db="EMBL/GenBank/DDBJ databases">
        <authorList>
            <person name="Aksoy S."/>
            <person name="Warren W."/>
            <person name="Wilson R.K."/>
        </authorList>
    </citation>
    <scope>NUCLEOTIDE SEQUENCE [LARGE SCALE GENOMIC DNA]</scope>
    <source>
        <strain evidence="18">IAEA</strain>
    </source>
</reference>
<dbReference type="NCBIfam" id="NF002172">
    <property type="entry name" value="PRK01018.1"/>
    <property type="match status" value="1"/>
</dbReference>
<organism evidence="17 18">
    <name type="scientific">Glossina pallidipes</name>
    <name type="common">Tsetse fly</name>
    <dbReference type="NCBI Taxonomy" id="7398"/>
    <lineage>
        <taxon>Eukaryota</taxon>
        <taxon>Metazoa</taxon>
        <taxon>Ecdysozoa</taxon>
        <taxon>Arthropoda</taxon>
        <taxon>Hexapoda</taxon>
        <taxon>Insecta</taxon>
        <taxon>Pterygota</taxon>
        <taxon>Neoptera</taxon>
        <taxon>Endopterygota</taxon>
        <taxon>Diptera</taxon>
        <taxon>Brachycera</taxon>
        <taxon>Muscomorpha</taxon>
        <taxon>Hippoboscoidea</taxon>
        <taxon>Glossinidae</taxon>
        <taxon>Glossina</taxon>
    </lineage>
</organism>
<evidence type="ECO:0000259" key="16">
    <source>
        <dbReference type="PROSITE" id="PS51915"/>
    </source>
</evidence>
<dbReference type="HAMAP" id="MF_00481">
    <property type="entry name" value="Ribosomal_eL30"/>
    <property type="match status" value="1"/>
</dbReference>
<evidence type="ECO:0000259" key="15">
    <source>
        <dbReference type="PROSITE" id="PS50157"/>
    </source>
</evidence>
<dbReference type="Proteomes" id="UP000092445">
    <property type="component" value="Unassembled WGS sequence"/>
</dbReference>
<feature type="binding site" evidence="13">
    <location>
        <position position="55"/>
    </location>
    <ligand>
        <name>Zn(2+)</name>
        <dbReference type="ChEBI" id="CHEBI:29105"/>
    </ligand>
</feature>
<feature type="binding site" evidence="13">
    <location>
        <position position="4"/>
    </location>
    <ligand>
        <name>Zn(2+)</name>
        <dbReference type="ChEBI" id="CHEBI:29105"/>
    </ligand>
</feature>
<sequence length="1295" mass="150051">MSICQLCAGSCEECRNLYDEHGQGTEVYDITVKYFDPMLLSSNMDHDSRVICGKCWRHISEFYDFQRSVLTIQNKLETESKHLIPLIKLEDEILLDQEFLPKNECELSLNDVLDGEFLNIRGDDILNDTEKNQPTNSEDEKPLIIRAKRKSRTNSENIKKCSAKKKICKKTPSKRRQQRTEAVKKSKRTIGTIGTIDKNYYNNPDNNEKKFLNTENVTNPNHNIEMTKKSKMDMDLSFQTSNEIPNNIENTSSNYDSEDNRAASTDGQQSHFNRSQDYDAFISEWKQDLSCVVCNAEFATLALLRSHFRQEHPNDKCYVLCCQRKFFHRYQLVEHIRVHIKPDIFKCEVCGKCAPHSRGLRKHIRERHTKEGQERQYECNVCHKRFTKKPILKAHMEIHVTGSKDHICKECGKGFVLETRLKAHERSVHNIACVCDQCGKTVRGKYALKRHLLEHAGVTKRKWTCDQCEAQLNSHYALKRHKEAIHHDGTTVYVCKDCGKIAPSAQALRCHKKYVHQAERKYKCSICDKAFKVAIVLKEHMAAHTGEDLYQCPYCPKTFKVSSNMHHHRKKSHPIEWAEARQNKQQTNKVDVNLVSNEKKALESTNARLALVMKSGKYCLGYKQTLKTLRQGKAKLVLIASNTPALRKSEIEYYAMLAKTEVQHYIGTNIELGTACGKYFRVCTMSITDPGDSDIIRCWNDRGSIVSNRFHERRVQLCLTKTNDFKHLCDENGEDSEIYHITVKYFDPMMLLSSTSAQDCKVICDNCWHHISEFYEFQRSVLVIQTKLEDELKPLVKLENEILLSQETHPNNEYSLPFNDIMENELLAVDVDNSNHVKVLGTISTDDEKPLLLRTNLRPKRKFKIDKTTTKQKSAKAMAKICKSSRSVKKIKTTEKTRINKKGNSNGLINAEKESTKPENQTDFIDKEILDLHEVMHNVDNASSNYDSDDNRLVSNEEQEKRLKKSQRYDAFIAEWKRNLDCPECSDTFLDLSLLRVHFKEKHPKQKCYVLCCQRKLYFRRQMVEHIRLHIDPSIFKCELCGKCFTQSRSVKKHMREKHTEEGQERRFECNICHKRFAKKAILKGHMDIHATGSKDHVCKECGKGFVLASRLRIHERTVHNVDCVCDQCGKTIHGKYALKQHLLEHAGIMRRKYPCDQCEAQLNSHSSLKRHKQAVHHDGTTVYVCNECGKIAPSEPALLSHKKYVHQAERKYKCSICDKAFKVALVLKEHMAAHTGQDLYQCPHCSKTFKVSSNMHHHRKKAHPVEWAEARRNKPQTSKIDVNLVSNEYSYDYI</sequence>
<dbReference type="FunFam" id="3.30.1330.30:FF:000001">
    <property type="entry name" value="60S ribosomal protein L30"/>
    <property type="match status" value="1"/>
</dbReference>
<evidence type="ECO:0000256" key="6">
    <source>
        <dbReference type="ARBA" id="ARBA00022833"/>
    </source>
</evidence>
<feature type="binding site" evidence="13">
    <location>
        <position position="7"/>
    </location>
    <ligand>
        <name>Zn(2+)</name>
        <dbReference type="ChEBI" id="CHEBI:29105"/>
    </ligand>
</feature>
<feature type="domain" description="C2H2-type" evidence="15">
    <location>
        <begin position="377"/>
        <end position="404"/>
    </location>
</feature>
<feature type="domain" description="C2H2-type" evidence="15">
    <location>
        <begin position="406"/>
        <end position="429"/>
    </location>
</feature>
<keyword evidence="7" id="KW-0689">Ribosomal protein</keyword>
<evidence type="ECO:0000256" key="8">
    <source>
        <dbReference type="ARBA" id="ARBA00023242"/>
    </source>
</evidence>
<feature type="domain" description="C2H2-type" evidence="15">
    <location>
        <begin position="1097"/>
        <end position="1120"/>
    </location>
</feature>
<feature type="domain" description="C2H2-type" evidence="15">
    <location>
        <begin position="433"/>
        <end position="460"/>
    </location>
</feature>
<dbReference type="PANTHER" id="PTHR24393:SF60">
    <property type="entry name" value="ZINC FINGER AND BTB DOMAIN-CONTAINING PROTEIN 16"/>
    <property type="match status" value="1"/>
</dbReference>
<dbReference type="PROSITE" id="PS00028">
    <property type="entry name" value="ZINC_FINGER_C2H2_1"/>
    <property type="match status" value="14"/>
</dbReference>
<evidence type="ECO:0000256" key="9">
    <source>
        <dbReference type="ARBA" id="ARBA00023274"/>
    </source>
</evidence>
<feature type="domain" description="C2H2-type" evidence="15">
    <location>
        <begin position="1184"/>
        <end position="1212"/>
    </location>
</feature>
<evidence type="ECO:0000256" key="5">
    <source>
        <dbReference type="ARBA" id="ARBA00022771"/>
    </source>
</evidence>
<dbReference type="PROSITE" id="PS51915">
    <property type="entry name" value="ZAD"/>
    <property type="match status" value="1"/>
</dbReference>
<dbReference type="GO" id="GO:0008270">
    <property type="term" value="F:zinc ion binding"/>
    <property type="evidence" value="ECO:0007669"/>
    <property type="project" value="UniProtKB-UniRule"/>
</dbReference>
<dbReference type="SMART" id="SM00868">
    <property type="entry name" value="zf-AD"/>
    <property type="match status" value="2"/>
</dbReference>
<feature type="domain" description="C2H2-type" evidence="15">
    <location>
        <begin position="289"/>
        <end position="317"/>
    </location>
</feature>
<evidence type="ECO:0000256" key="10">
    <source>
        <dbReference type="ARBA" id="ARBA00035231"/>
    </source>
</evidence>
<dbReference type="STRING" id="7398.A0A1A9Z5V8"/>
<dbReference type="Gene3D" id="3.40.1800.20">
    <property type="match status" value="2"/>
</dbReference>
<dbReference type="Gene3D" id="3.30.160.60">
    <property type="entry name" value="Classic Zinc Finger"/>
    <property type="match status" value="12"/>
</dbReference>
<dbReference type="Pfam" id="PF13912">
    <property type="entry name" value="zf-C2H2_6"/>
    <property type="match status" value="1"/>
</dbReference>
<feature type="compositionally biased region" description="Polar residues" evidence="14">
    <location>
        <begin position="240"/>
        <end position="255"/>
    </location>
</feature>
<feature type="binding site" evidence="13">
    <location>
        <position position="52"/>
    </location>
    <ligand>
        <name>Zn(2+)</name>
        <dbReference type="ChEBI" id="CHEBI:29105"/>
    </ligand>
</feature>
<feature type="domain" description="C2H2-type" evidence="15">
    <location>
        <begin position="1241"/>
        <end position="1269"/>
    </location>
</feature>
<accession>A0A1A9Z5V8</accession>
<keyword evidence="5 12" id="KW-0863">Zinc-finger</keyword>
<dbReference type="EnsemblMetazoa" id="GPAI004788-RA">
    <property type="protein sequence ID" value="GPAI004788-PA"/>
    <property type="gene ID" value="GPAI004788"/>
</dbReference>
<keyword evidence="18" id="KW-1185">Reference proteome</keyword>
<feature type="domain" description="C2H2-type" evidence="15">
    <location>
        <begin position="493"/>
        <end position="521"/>
    </location>
</feature>
<comment type="similarity">
    <text evidence="2">Belongs to the eukaryotic ribosomal protein eL30 family.</text>
</comment>
<feature type="domain" description="C2H2-type" evidence="15">
    <location>
        <begin position="345"/>
        <end position="373"/>
    </location>
</feature>
<keyword evidence="3 13" id="KW-0479">Metal-binding</keyword>
<evidence type="ECO:0000256" key="14">
    <source>
        <dbReference type="SAM" id="MobiDB-lite"/>
    </source>
</evidence>
<dbReference type="Pfam" id="PF00096">
    <property type="entry name" value="zf-C2H2"/>
    <property type="match status" value="7"/>
</dbReference>
<dbReference type="GO" id="GO:0003735">
    <property type="term" value="F:structural constituent of ribosome"/>
    <property type="evidence" value="ECO:0007669"/>
    <property type="project" value="InterPro"/>
</dbReference>
<dbReference type="GO" id="GO:0022625">
    <property type="term" value="C:cytosolic large ribosomal subunit"/>
    <property type="evidence" value="ECO:0007669"/>
    <property type="project" value="InterPro"/>
</dbReference>
<comment type="subcellular location">
    <subcellularLocation>
        <location evidence="1">Nucleus</location>
    </subcellularLocation>
</comment>
<dbReference type="GO" id="GO:0001228">
    <property type="term" value="F:DNA-binding transcription activator activity, RNA polymerase II-specific"/>
    <property type="evidence" value="ECO:0007669"/>
    <property type="project" value="TreeGrafter"/>
</dbReference>
<evidence type="ECO:0000256" key="13">
    <source>
        <dbReference type="PROSITE-ProRule" id="PRU01263"/>
    </source>
</evidence>
<dbReference type="Pfam" id="PF01248">
    <property type="entry name" value="Ribosomal_L7Ae"/>
    <property type="match status" value="1"/>
</dbReference>
<keyword evidence="6 13" id="KW-0862">Zinc</keyword>
<dbReference type="FunFam" id="3.30.160.60:FF:000100">
    <property type="entry name" value="Zinc finger 45-like"/>
    <property type="match status" value="1"/>
</dbReference>
<dbReference type="PROSITE" id="PS00993">
    <property type="entry name" value="RIBOSOMAL_L30E_2"/>
    <property type="match status" value="1"/>
</dbReference>
<protein>
    <recommendedName>
        <fullName evidence="10">Large ribosomal subunit protein eL30</fullName>
    </recommendedName>
    <alternativeName>
        <fullName evidence="11">60S ribosomal protein L30</fullName>
    </alternativeName>
</protein>
<dbReference type="InterPro" id="IPR012934">
    <property type="entry name" value="Znf_AD"/>
</dbReference>
<evidence type="ECO:0000256" key="1">
    <source>
        <dbReference type="ARBA" id="ARBA00004123"/>
    </source>
</evidence>
<feature type="domain" description="C2H2-type" evidence="15">
    <location>
        <begin position="980"/>
        <end position="1008"/>
    </location>
</feature>
<evidence type="ECO:0000313" key="18">
    <source>
        <dbReference type="Proteomes" id="UP000092445"/>
    </source>
</evidence>
<feature type="domain" description="C2H2-type" evidence="15">
    <location>
        <begin position="1154"/>
        <end position="1177"/>
    </location>
</feature>
<reference evidence="17" key="2">
    <citation type="submission" date="2020-05" db="UniProtKB">
        <authorList>
            <consortium name="EnsemblMetazoa"/>
        </authorList>
    </citation>
    <scope>IDENTIFICATION</scope>
    <source>
        <strain evidence="17">IAEA</strain>
    </source>
</reference>
<feature type="domain" description="C2H2-type" evidence="15">
    <location>
        <begin position="550"/>
        <end position="578"/>
    </location>
</feature>
<keyword evidence="8" id="KW-0539">Nucleus</keyword>
<feature type="domain" description="ZAD" evidence="16">
    <location>
        <begin position="2"/>
        <end position="79"/>
    </location>
</feature>
<evidence type="ECO:0000313" key="17">
    <source>
        <dbReference type="EnsemblMetazoa" id="GPAI004788-PA"/>
    </source>
</evidence>
<feature type="domain" description="C2H2-type" evidence="15">
    <location>
        <begin position="1124"/>
        <end position="1151"/>
    </location>
</feature>
<proteinExistence type="inferred from homology"/>
<dbReference type="InterPro" id="IPR004038">
    <property type="entry name" value="Ribosomal_eL8/eL30/eS12/Gad45"/>
</dbReference>
<dbReference type="InterPro" id="IPR013087">
    <property type="entry name" value="Znf_C2H2_type"/>
</dbReference>
<dbReference type="InterPro" id="IPR000231">
    <property type="entry name" value="Ribosomal_eL30"/>
</dbReference>
<evidence type="ECO:0000256" key="7">
    <source>
        <dbReference type="ARBA" id="ARBA00022980"/>
    </source>
</evidence>
<evidence type="ECO:0000256" key="3">
    <source>
        <dbReference type="ARBA" id="ARBA00022723"/>
    </source>
</evidence>
<dbReference type="FunFam" id="3.30.160.60:FF:000110">
    <property type="entry name" value="Zinc finger protein-like"/>
    <property type="match status" value="1"/>
</dbReference>
<name>A0A1A9Z5V8_GLOPL</name>
<dbReference type="PROSITE" id="PS00709">
    <property type="entry name" value="RIBOSOMAL_L30E_1"/>
    <property type="match status" value="1"/>
</dbReference>
<evidence type="ECO:0000256" key="12">
    <source>
        <dbReference type="PROSITE-ProRule" id="PRU00042"/>
    </source>
</evidence>
<dbReference type="SUPFAM" id="SSF57716">
    <property type="entry name" value="Glucocorticoid receptor-like (DNA-binding domain)"/>
    <property type="match status" value="1"/>
</dbReference>
<dbReference type="SUPFAM" id="SSF57667">
    <property type="entry name" value="beta-beta-alpha zinc fingers"/>
    <property type="match status" value="10"/>
</dbReference>
<evidence type="ECO:0000256" key="11">
    <source>
        <dbReference type="ARBA" id="ARBA00035336"/>
    </source>
</evidence>
<evidence type="ECO:0000256" key="2">
    <source>
        <dbReference type="ARBA" id="ARBA00007326"/>
    </source>
</evidence>
<feature type="domain" description="C2H2-type" evidence="15">
    <location>
        <begin position="522"/>
        <end position="549"/>
    </location>
</feature>
<dbReference type="GO" id="GO:0003723">
    <property type="term" value="F:RNA binding"/>
    <property type="evidence" value="ECO:0007669"/>
    <property type="project" value="InterPro"/>
</dbReference>